<keyword evidence="4 5" id="KW-0472">Membrane</keyword>
<dbReference type="InterPro" id="IPR003339">
    <property type="entry name" value="ABC/ECF_trnsptr_transmembrane"/>
</dbReference>
<accession>A0A6J6A272</accession>
<protein>
    <submittedName>
        <fullName evidence="6">Unannotated protein</fullName>
    </submittedName>
</protein>
<keyword evidence="2 5" id="KW-0812">Transmembrane</keyword>
<evidence type="ECO:0000313" key="6">
    <source>
        <dbReference type="EMBL" id="CAB4347586.1"/>
    </source>
</evidence>
<organism evidence="6">
    <name type="scientific">freshwater metagenome</name>
    <dbReference type="NCBI Taxonomy" id="449393"/>
    <lineage>
        <taxon>unclassified sequences</taxon>
        <taxon>metagenomes</taxon>
        <taxon>ecological metagenomes</taxon>
    </lineage>
</organism>
<keyword evidence="3 5" id="KW-1133">Transmembrane helix</keyword>
<dbReference type="CDD" id="cd16914">
    <property type="entry name" value="EcfT"/>
    <property type="match status" value="1"/>
</dbReference>
<proteinExistence type="predicted"/>
<feature type="transmembrane region" description="Helical" evidence="5">
    <location>
        <begin position="232"/>
        <end position="255"/>
    </location>
</feature>
<dbReference type="AlphaFoldDB" id="A0A6J6A272"/>
<feature type="transmembrane region" description="Helical" evidence="5">
    <location>
        <begin position="105"/>
        <end position="130"/>
    </location>
</feature>
<gene>
    <name evidence="6" type="ORF">UFOPK3522_01751</name>
</gene>
<name>A0A6J6A272_9ZZZZ</name>
<feature type="transmembrane region" description="Helical" evidence="5">
    <location>
        <begin position="61"/>
        <end position="80"/>
    </location>
</feature>
<sequence length="293" mass="30939">MSSPAANTVLLRARSSVSALYGFSLVALALAFTHPLVLLAVAAATFGAARLSGCQQQLRGAVRFAIPLALMLAVINALLVRDGVTVLWRFGELPLFGQVDVTAEAFVYGFLLALRVVVIIAASALLVAIVDPDDVLRRMRRSAFRSALTAALATRMIGVLSRDARRMDQARRCRPDGGGSGRRAQLLMVGSVAAGALDRAVDVAATLELRGYATRVAPPRGDSLPYSRADRAVLASALGLMALLAIGVLFGLAHFEPYPRIAIVTGITELLYGGLIVLTALAAPILGNRGRRR</sequence>
<evidence type="ECO:0000256" key="1">
    <source>
        <dbReference type="ARBA" id="ARBA00004141"/>
    </source>
</evidence>
<evidence type="ECO:0000256" key="4">
    <source>
        <dbReference type="ARBA" id="ARBA00023136"/>
    </source>
</evidence>
<evidence type="ECO:0000256" key="2">
    <source>
        <dbReference type="ARBA" id="ARBA00022692"/>
    </source>
</evidence>
<evidence type="ECO:0000256" key="5">
    <source>
        <dbReference type="SAM" id="Phobius"/>
    </source>
</evidence>
<feature type="transmembrane region" description="Helical" evidence="5">
    <location>
        <begin position="261"/>
        <end position="286"/>
    </location>
</feature>
<reference evidence="6" key="1">
    <citation type="submission" date="2020-05" db="EMBL/GenBank/DDBJ databases">
        <authorList>
            <person name="Chiriac C."/>
            <person name="Salcher M."/>
            <person name="Ghai R."/>
            <person name="Kavagutti S V."/>
        </authorList>
    </citation>
    <scope>NUCLEOTIDE SEQUENCE</scope>
</reference>
<evidence type="ECO:0000256" key="3">
    <source>
        <dbReference type="ARBA" id="ARBA00022989"/>
    </source>
</evidence>
<feature type="transmembrane region" description="Helical" evidence="5">
    <location>
        <begin position="20"/>
        <end position="49"/>
    </location>
</feature>
<dbReference type="Pfam" id="PF02361">
    <property type="entry name" value="CbiQ"/>
    <property type="match status" value="1"/>
</dbReference>
<dbReference type="GO" id="GO:0005886">
    <property type="term" value="C:plasma membrane"/>
    <property type="evidence" value="ECO:0007669"/>
    <property type="project" value="UniProtKB-ARBA"/>
</dbReference>
<dbReference type="EMBL" id="CAESAO010000237">
    <property type="protein sequence ID" value="CAB4347586.1"/>
    <property type="molecule type" value="Genomic_DNA"/>
</dbReference>
<comment type="subcellular location">
    <subcellularLocation>
        <location evidence="1">Membrane</location>
        <topology evidence="1">Multi-pass membrane protein</topology>
    </subcellularLocation>
</comment>